<feature type="domain" description="DUF2126" evidence="1">
    <location>
        <begin position="227"/>
        <end position="591"/>
    </location>
</feature>
<evidence type="ECO:0000259" key="1">
    <source>
        <dbReference type="Pfam" id="PF09899"/>
    </source>
</evidence>
<evidence type="ECO:0000313" key="3">
    <source>
        <dbReference type="Proteomes" id="UP001138802"/>
    </source>
</evidence>
<dbReference type="Pfam" id="PF09899">
    <property type="entry name" value="DUF2126"/>
    <property type="match status" value="3"/>
</dbReference>
<gene>
    <name evidence="2" type="ORF">CKO25_18680</name>
</gene>
<accession>A0A9X1BBH0</accession>
<protein>
    <recommendedName>
        <fullName evidence="1">DUF2126 domain-containing protein</fullName>
    </recommendedName>
</protein>
<feature type="domain" description="DUF2126" evidence="1">
    <location>
        <begin position="631"/>
        <end position="739"/>
    </location>
</feature>
<comment type="caution">
    <text evidence="2">The sequence shown here is derived from an EMBL/GenBank/DDBJ whole genome shotgun (WGS) entry which is preliminary data.</text>
</comment>
<proteinExistence type="predicted"/>
<name>A0A9X1BBH0_9GAMM</name>
<sequence length="756" mass="81957">MLEADPNPFLSMPATIDFDQAVREHDEAVATLGLAIWVGTEPTFTDRFSERAEWLSTALGEDKAARAEQLLTVLHARAGGMILRTQGRQYPGEEHPRWSLGLYARRDGAPLWFGPPDPSCAELPALAPDLARFCLLLRQALEARGDRVRCEHDVDGRTLILSRPLHGEDPDAEPERDLARIDQALAEALEAAIESHPVAPGTAPLPGNIALFVLETCLWEGVQVARLALPDCQTVAHFLGSLDLIGAAANAAELPALILSGHPPPVDASVCWTTITPDPAVIEINMAPHCDVSGLLAASRTLYDASAQLGLAPYRLYYNGAVADSGGGGQMTFGGPSPEDSPFFRAPRLLPRLVRYLNHHPALSYLFAHDYIGGSGQAVRSDERGHDGLGELALALALLERGRLPNAETLWEGLSHLLTDAAGNSHRAELNIEKLWNPFIPCRGKLGLVEFRALRMQHSPERTAALAVLLRAIIAMLAHAPAASPAPLIDHGEALHDRYALPFYLERDLEEVLADLQNAGLGLGAPLAAMVRRNRLRELGQVVFGGCDLRIRRAIEFWPLIGDVSRQDQNTSRLVDASTMRLEICLRPVEPKAMASADDETGGVGRAADAFAGWQIAVGPPEQALALPLRLEQDHNGVAKVIGLRYRAFTPRQGLHPALKAQVPVRLILWHPARHEAIAVTLHDWRPDGEAYQGLPADLAEAETRRLARCVTASIPAPRPEQLRAPPSESLTPHTCDLRWLSVRGEADLDSSAAAA</sequence>
<dbReference type="EMBL" id="NRSD01000029">
    <property type="protein sequence ID" value="MBK1646626.1"/>
    <property type="molecule type" value="Genomic_DNA"/>
</dbReference>
<dbReference type="RefSeq" id="WP_200389446.1">
    <property type="nucleotide sequence ID" value="NZ_NRSD01000029.1"/>
</dbReference>
<evidence type="ECO:0000313" key="2">
    <source>
        <dbReference type="EMBL" id="MBK1646626.1"/>
    </source>
</evidence>
<dbReference type="InterPro" id="IPR018667">
    <property type="entry name" value="DUF2126"/>
</dbReference>
<keyword evidence="3" id="KW-1185">Reference proteome</keyword>
<organism evidence="2 3">
    <name type="scientific">Thiocapsa imhoffii</name>
    <dbReference type="NCBI Taxonomy" id="382777"/>
    <lineage>
        <taxon>Bacteria</taxon>
        <taxon>Pseudomonadati</taxon>
        <taxon>Pseudomonadota</taxon>
        <taxon>Gammaproteobacteria</taxon>
        <taxon>Chromatiales</taxon>
        <taxon>Chromatiaceae</taxon>
        <taxon>Thiocapsa</taxon>
    </lineage>
</organism>
<feature type="domain" description="DUF2126" evidence="1">
    <location>
        <begin position="23"/>
        <end position="113"/>
    </location>
</feature>
<dbReference type="Proteomes" id="UP001138802">
    <property type="component" value="Unassembled WGS sequence"/>
</dbReference>
<reference evidence="2 3" key="1">
    <citation type="journal article" date="2020" name="Microorganisms">
        <title>Osmotic Adaptation and Compatible Solute Biosynthesis of Phototrophic Bacteria as Revealed from Genome Analyses.</title>
        <authorList>
            <person name="Imhoff J.F."/>
            <person name="Rahn T."/>
            <person name="Kunzel S."/>
            <person name="Keller A."/>
            <person name="Neulinger S.C."/>
        </authorList>
    </citation>
    <scope>NUCLEOTIDE SEQUENCE [LARGE SCALE GENOMIC DNA]</scope>
    <source>
        <strain evidence="2 3">DSM 21303</strain>
    </source>
</reference>
<dbReference type="AlphaFoldDB" id="A0A9X1BBH0"/>